<comment type="subunit">
    <text evidence="6">ORC is composed of six subunits.</text>
</comment>
<keyword evidence="11" id="KW-1185">Reference proteome</keyword>
<dbReference type="Gene3D" id="1.10.8.60">
    <property type="match status" value="1"/>
</dbReference>
<gene>
    <name evidence="10" type="ORF">BCR44DRAFT_1513941</name>
</gene>
<dbReference type="Proteomes" id="UP000193411">
    <property type="component" value="Unassembled WGS sequence"/>
</dbReference>
<dbReference type="InterPro" id="IPR027417">
    <property type="entry name" value="P-loop_NTPase"/>
</dbReference>
<accession>A0A1Y2HLD9</accession>
<evidence type="ECO:0000259" key="9">
    <source>
        <dbReference type="Pfam" id="PF22606"/>
    </source>
</evidence>
<keyword evidence="3 6" id="KW-0235">DNA replication</keyword>
<feature type="domain" description="Cdc6/ORC1-like ATPase lid" evidence="9">
    <location>
        <begin position="405"/>
        <end position="467"/>
    </location>
</feature>
<reference evidence="10 11" key="1">
    <citation type="submission" date="2016-07" db="EMBL/GenBank/DDBJ databases">
        <title>Pervasive Adenine N6-methylation of Active Genes in Fungi.</title>
        <authorList>
            <consortium name="DOE Joint Genome Institute"/>
            <person name="Mondo S.J."/>
            <person name="Dannebaum R.O."/>
            <person name="Kuo R.C."/>
            <person name="Labutti K."/>
            <person name="Haridas S."/>
            <person name="Kuo A."/>
            <person name="Salamov A."/>
            <person name="Ahrendt S.R."/>
            <person name="Lipzen A."/>
            <person name="Sullivan W."/>
            <person name="Andreopoulos W.B."/>
            <person name="Clum A."/>
            <person name="Lindquist E."/>
            <person name="Daum C."/>
            <person name="Ramamoorthy G.K."/>
            <person name="Gryganskyi A."/>
            <person name="Culley D."/>
            <person name="Magnuson J.K."/>
            <person name="James T.Y."/>
            <person name="O'Malley M.A."/>
            <person name="Stajich J.E."/>
            <person name="Spatafora J.W."/>
            <person name="Visel A."/>
            <person name="Grigoriev I.V."/>
        </authorList>
    </citation>
    <scope>NUCLEOTIDE SEQUENCE [LARGE SCALE GENOMIC DNA]</scope>
    <source>
        <strain evidence="10 11">PL171</strain>
    </source>
</reference>
<keyword evidence="6" id="KW-0547">Nucleotide-binding</keyword>
<dbReference type="GO" id="GO:0003688">
    <property type="term" value="F:DNA replication origin binding"/>
    <property type="evidence" value="ECO:0007669"/>
    <property type="project" value="TreeGrafter"/>
</dbReference>
<dbReference type="Pfam" id="PF00004">
    <property type="entry name" value="AAA"/>
    <property type="match status" value="1"/>
</dbReference>
<evidence type="ECO:0000256" key="5">
    <source>
        <dbReference type="ARBA" id="ARBA00023242"/>
    </source>
</evidence>
<organism evidence="10 11">
    <name type="scientific">Catenaria anguillulae PL171</name>
    <dbReference type="NCBI Taxonomy" id="765915"/>
    <lineage>
        <taxon>Eukaryota</taxon>
        <taxon>Fungi</taxon>
        <taxon>Fungi incertae sedis</taxon>
        <taxon>Blastocladiomycota</taxon>
        <taxon>Blastocladiomycetes</taxon>
        <taxon>Blastocladiales</taxon>
        <taxon>Catenariaceae</taxon>
        <taxon>Catenaria</taxon>
    </lineage>
</organism>
<dbReference type="InterPro" id="IPR054425">
    <property type="entry name" value="Cdc6_ORC1-like_ATPase_lid"/>
</dbReference>
<dbReference type="STRING" id="765915.A0A1Y2HLD9"/>
<name>A0A1Y2HLD9_9FUNG</name>
<dbReference type="SUPFAM" id="SSF52540">
    <property type="entry name" value="P-loop containing nucleoside triphosphate hydrolases"/>
    <property type="match status" value="1"/>
</dbReference>
<evidence type="ECO:0000256" key="1">
    <source>
        <dbReference type="ARBA" id="ARBA00004123"/>
    </source>
</evidence>
<evidence type="ECO:0000313" key="10">
    <source>
        <dbReference type="EMBL" id="ORZ34651.1"/>
    </source>
</evidence>
<evidence type="ECO:0000313" key="11">
    <source>
        <dbReference type="Proteomes" id="UP000193411"/>
    </source>
</evidence>
<keyword evidence="6" id="KW-0067">ATP-binding</keyword>
<dbReference type="OrthoDB" id="1926878at2759"/>
<evidence type="ECO:0000259" key="8">
    <source>
        <dbReference type="Pfam" id="PF00004"/>
    </source>
</evidence>
<dbReference type="GO" id="GO:0005524">
    <property type="term" value="F:ATP binding"/>
    <property type="evidence" value="ECO:0007669"/>
    <property type="project" value="UniProtKB-KW"/>
</dbReference>
<keyword evidence="4 6" id="KW-0238">DNA-binding</keyword>
<comment type="caution">
    <text evidence="10">The sequence shown here is derived from an EMBL/GenBank/DDBJ whole genome shotgun (WGS) entry which is preliminary data.</text>
</comment>
<feature type="compositionally biased region" description="Acidic residues" evidence="7">
    <location>
        <begin position="133"/>
        <end position="151"/>
    </location>
</feature>
<feature type="domain" description="ATPase AAA-type core" evidence="8">
    <location>
        <begin position="285"/>
        <end position="393"/>
    </location>
</feature>
<dbReference type="EMBL" id="MCFL01000027">
    <property type="protein sequence ID" value="ORZ34651.1"/>
    <property type="molecule type" value="Genomic_DNA"/>
</dbReference>
<dbReference type="InterPro" id="IPR003959">
    <property type="entry name" value="ATPase_AAA_core"/>
</dbReference>
<sequence length="636" mass="68295">MIKMKMMTMNSKHQKVPHFADQHAHARLLRLDPRPHPCHDLRRRAQHPAAAAAAGRTAAAVRTVRPRTKRSAAALGHDDEMDVDPVVAAAAAAADDPASSSSSSSEGEEIDDEDVYRAATDDDAQANASESESGSDSEEENDDGEESDEDTVATPRATATRKRRANLKAFNNPRTSPTLRTSPASSTPRRTPATKRARTVKKRILSAVNISHIPKLRARPTMEQVASYAAAKQVLHVSAVPESLPCREDEFAAVCVGCAWHGQDGHVFEVIRLLQDSVDAGEFPKFNFVEVNGMRVLDPLQSYSTLYAGLTGGTRVTDTHAQDLLSRYYARPDPARPMTILLLDELDLLVTKRQGVMYDLTDWAQAEGSKLLVVAIANTMDLPERLLAKKVASRLGKSRIDFQPYSAMQLGMILQSRLGVSPDDPSKGKVVSLDAIKLVALRVAAVNGDARRALDITRRAVELAETEAIGKPVPSGHVVPIRVLAKHIDLASKEMYSAPSGQYLAQGASWVQKLVVAVMVLAQRRSGVVEVDVEDVRQTASEISAMASTPAAAATSAGKGKAAKGKAKGKAKPAAPVSRVLPDGGMYVIPRTLATLASLGIVLYDARAGVAQLNVSEQDALNALKQDEAIVKAVRL</sequence>
<comment type="similarity">
    <text evidence="2 6">Belongs to the ORC1 family.</text>
</comment>
<protein>
    <recommendedName>
        <fullName evidence="6">Origin recognition complex subunit 1</fullName>
    </recommendedName>
</protein>
<evidence type="ECO:0000256" key="4">
    <source>
        <dbReference type="ARBA" id="ARBA00023125"/>
    </source>
</evidence>
<evidence type="ECO:0000256" key="3">
    <source>
        <dbReference type="ARBA" id="ARBA00022705"/>
    </source>
</evidence>
<comment type="function">
    <text evidence="6">Component of the origin recognition complex (ORC) that binds origins of replication. DNA-binding is ATP-dependent, however specific DNA sequences that define origins of replication have not been identified so far. ORC is required to assemble the pre-replication complex necessary to initiate DNA replication.</text>
</comment>
<feature type="compositionally biased region" description="Low complexity" evidence="7">
    <location>
        <begin position="84"/>
        <end position="105"/>
    </location>
</feature>
<evidence type="ECO:0000256" key="2">
    <source>
        <dbReference type="ARBA" id="ARBA00008398"/>
    </source>
</evidence>
<dbReference type="GO" id="GO:0005664">
    <property type="term" value="C:nuclear origin of replication recognition complex"/>
    <property type="evidence" value="ECO:0007669"/>
    <property type="project" value="TreeGrafter"/>
</dbReference>
<dbReference type="AlphaFoldDB" id="A0A1Y2HLD9"/>
<dbReference type="PANTHER" id="PTHR10763:SF23">
    <property type="entry name" value="ORIGIN RECOGNITION COMPLEX SUBUNIT 1"/>
    <property type="match status" value="1"/>
</dbReference>
<dbReference type="Pfam" id="PF22606">
    <property type="entry name" value="Cdc6-ORC-like_ATPase_lid"/>
    <property type="match status" value="1"/>
</dbReference>
<dbReference type="InterPro" id="IPR050311">
    <property type="entry name" value="ORC1/CDC6"/>
</dbReference>
<dbReference type="GO" id="GO:0006270">
    <property type="term" value="P:DNA replication initiation"/>
    <property type="evidence" value="ECO:0007669"/>
    <property type="project" value="TreeGrafter"/>
</dbReference>
<dbReference type="Gene3D" id="3.40.50.300">
    <property type="entry name" value="P-loop containing nucleotide triphosphate hydrolases"/>
    <property type="match status" value="1"/>
</dbReference>
<keyword evidence="5 6" id="KW-0539">Nucleus</keyword>
<proteinExistence type="inferred from homology"/>
<comment type="subcellular location">
    <subcellularLocation>
        <location evidence="1 6">Nucleus</location>
    </subcellularLocation>
</comment>
<dbReference type="PANTHER" id="PTHR10763">
    <property type="entry name" value="CELL DIVISION CONTROL PROTEIN 6-RELATED"/>
    <property type="match status" value="1"/>
</dbReference>
<feature type="region of interest" description="Disordered" evidence="7">
    <location>
        <begin position="53"/>
        <end position="198"/>
    </location>
</feature>
<feature type="compositionally biased region" description="Polar residues" evidence="7">
    <location>
        <begin position="172"/>
        <end position="186"/>
    </location>
</feature>
<feature type="compositionally biased region" description="Low complexity" evidence="7">
    <location>
        <begin position="53"/>
        <end position="63"/>
    </location>
</feature>
<dbReference type="GO" id="GO:0033314">
    <property type="term" value="P:mitotic DNA replication checkpoint signaling"/>
    <property type="evidence" value="ECO:0007669"/>
    <property type="project" value="TreeGrafter"/>
</dbReference>
<evidence type="ECO:0000256" key="6">
    <source>
        <dbReference type="RuleBase" id="RU365058"/>
    </source>
</evidence>
<evidence type="ECO:0000256" key="7">
    <source>
        <dbReference type="SAM" id="MobiDB-lite"/>
    </source>
</evidence>
<dbReference type="GO" id="GO:0016887">
    <property type="term" value="F:ATP hydrolysis activity"/>
    <property type="evidence" value="ECO:0007669"/>
    <property type="project" value="InterPro"/>
</dbReference>